<dbReference type="AlphaFoldDB" id="A0A9P6MFM2"/>
<evidence type="ECO:0000313" key="1">
    <source>
        <dbReference type="EMBL" id="KAF9996764.1"/>
    </source>
</evidence>
<dbReference type="Proteomes" id="UP000703661">
    <property type="component" value="Unassembled WGS sequence"/>
</dbReference>
<proteinExistence type="predicted"/>
<dbReference type="EMBL" id="JAAAID010003625">
    <property type="protein sequence ID" value="KAF9996764.1"/>
    <property type="molecule type" value="Genomic_DNA"/>
</dbReference>
<feature type="non-terminal residue" evidence="1">
    <location>
        <position position="115"/>
    </location>
</feature>
<comment type="caution">
    <text evidence="1">The sequence shown here is derived from an EMBL/GenBank/DDBJ whole genome shotgun (WGS) entry which is preliminary data.</text>
</comment>
<organism evidence="1 2">
    <name type="scientific">Entomortierella chlamydospora</name>
    <dbReference type="NCBI Taxonomy" id="101097"/>
    <lineage>
        <taxon>Eukaryota</taxon>
        <taxon>Fungi</taxon>
        <taxon>Fungi incertae sedis</taxon>
        <taxon>Mucoromycota</taxon>
        <taxon>Mortierellomycotina</taxon>
        <taxon>Mortierellomycetes</taxon>
        <taxon>Mortierellales</taxon>
        <taxon>Mortierellaceae</taxon>
        <taxon>Entomortierella</taxon>
    </lineage>
</organism>
<sequence>MSQISSASQIPYNTNFAIDSTPAASSLVVSFSDTDKDAKDTLHNQIQEVIKQFDNDFISFASVQELVALATIQDYETFLGIVSLMLKVLQDSLIQLNIVLQGLAVTLNSLRSEID</sequence>
<keyword evidence="2" id="KW-1185">Reference proteome</keyword>
<protein>
    <submittedName>
        <fullName evidence="1">Uncharacterized protein</fullName>
    </submittedName>
</protein>
<evidence type="ECO:0000313" key="2">
    <source>
        <dbReference type="Proteomes" id="UP000703661"/>
    </source>
</evidence>
<accession>A0A9P6MFM2</accession>
<name>A0A9P6MFM2_9FUNG</name>
<reference evidence="1" key="1">
    <citation type="journal article" date="2020" name="Fungal Divers.">
        <title>Resolving the Mortierellaceae phylogeny through synthesis of multi-gene phylogenetics and phylogenomics.</title>
        <authorList>
            <person name="Vandepol N."/>
            <person name="Liber J."/>
            <person name="Desiro A."/>
            <person name="Na H."/>
            <person name="Kennedy M."/>
            <person name="Barry K."/>
            <person name="Grigoriev I.V."/>
            <person name="Miller A.N."/>
            <person name="O'Donnell K."/>
            <person name="Stajich J.E."/>
            <person name="Bonito G."/>
        </authorList>
    </citation>
    <scope>NUCLEOTIDE SEQUENCE</scope>
    <source>
        <strain evidence="1">NRRL 2769</strain>
    </source>
</reference>
<gene>
    <name evidence="1" type="ORF">BGZ80_007172</name>
</gene>